<proteinExistence type="predicted"/>
<protein>
    <submittedName>
        <fullName evidence="2">Uncharacterized protein</fullName>
    </submittedName>
</protein>
<sequence length="161" mass="17824">MNRNYLRTGAPIIKRPIGRPKVHKRKKDPVENLIQGDKLKKSFRVTCSKGGENGYTYKICKGAPSNSNWKPMTNKSRKISTPHVELQTNDVASQPMPLAPATKRARKKQPIRGKTMRKSPSPVEPSSSSQHAGPSVETLAAASAGTKSKFKFMETPELKQQ</sequence>
<accession>A0ABU6UI64</accession>
<name>A0ABU6UI64_9FABA</name>
<feature type="region of interest" description="Disordered" evidence="1">
    <location>
        <begin position="88"/>
        <end position="161"/>
    </location>
</feature>
<organism evidence="2 3">
    <name type="scientific">Stylosanthes scabra</name>
    <dbReference type="NCBI Taxonomy" id="79078"/>
    <lineage>
        <taxon>Eukaryota</taxon>
        <taxon>Viridiplantae</taxon>
        <taxon>Streptophyta</taxon>
        <taxon>Embryophyta</taxon>
        <taxon>Tracheophyta</taxon>
        <taxon>Spermatophyta</taxon>
        <taxon>Magnoliopsida</taxon>
        <taxon>eudicotyledons</taxon>
        <taxon>Gunneridae</taxon>
        <taxon>Pentapetalae</taxon>
        <taxon>rosids</taxon>
        <taxon>fabids</taxon>
        <taxon>Fabales</taxon>
        <taxon>Fabaceae</taxon>
        <taxon>Papilionoideae</taxon>
        <taxon>50 kb inversion clade</taxon>
        <taxon>dalbergioids sensu lato</taxon>
        <taxon>Dalbergieae</taxon>
        <taxon>Pterocarpus clade</taxon>
        <taxon>Stylosanthes</taxon>
    </lineage>
</organism>
<comment type="caution">
    <text evidence="2">The sequence shown here is derived from an EMBL/GenBank/DDBJ whole genome shotgun (WGS) entry which is preliminary data.</text>
</comment>
<feature type="region of interest" description="Disordered" evidence="1">
    <location>
        <begin position="1"/>
        <end position="28"/>
    </location>
</feature>
<feature type="compositionally biased region" description="Basic residues" evidence="1">
    <location>
        <begin position="16"/>
        <end position="27"/>
    </location>
</feature>
<feature type="compositionally biased region" description="Basic residues" evidence="1">
    <location>
        <begin position="103"/>
        <end position="117"/>
    </location>
</feature>
<keyword evidence="3" id="KW-1185">Reference proteome</keyword>
<gene>
    <name evidence="2" type="ORF">PIB30_056596</name>
</gene>
<evidence type="ECO:0000313" key="2">
    <source>
        <dbReference type="EMBL" id="MED6160997.1"/>
    </source>
</evidence>
<evidence type="ECO:0000256" key="1">
    <source>
        <dbReference type="SAM" id="MobiDB-lite"/>
    </source>
</evidence>
<feature type="compositionally biased region" description="Low complexity" evidence="1">
    <location>
        <begin position="119"/>
        <end position="129"/>
    </location>
</feature>
<dbReference type="EMBL" id="JASCZI010121283">
    <property type="protein sequence ID" value="MED6160997.1"/>
    <property type="molecule type" value="Genomic_DNA"/>
</dbReference>
<reference evidence="2 3" key="1">
    <citation type="journal article" date="2023" name="Plants (Basel)">
        <title>Bridging the Gap: Combining Genomics and Transcriptomics Approaches to Understand Stylosanthes scabra, an Orphan Legume from the Brazilian Caatinga.</title>
        <authorList>
            <person name="Ferreira-Neto J.R.C."/>
            <person name="da Silva M.D."/>
            <person name="Binneck E."/>
            <person name="de Melo N.F."/>
            <person name="da Silva R.H."/>
            <person name="de Melo A.L.T.M."/>
            <person name="Pandolfi V."/>
            <person name="Bustamante F.O."/>
            <person name="Brasileiro-Vidal A.C."/>
            <person name="Benko-Iseppon A.M."/>
        </authorList>
    </citation>
    <scope>NUCLEOTIDE SEQUENCE [LARGE SCALE GENOMIC DNA]</scope>
    <source>
        <tissue evidence="2">Leaves</tissue>
    </source>
</reference>
<evidence type="ECO:0000313" key="3">
    <source>
        <dbReference type="Proteomes" id="UP001341840"/>
    </source>
</evidence>
<dbReference type="Proteomes" id="UP001341840">
    <property type="component" value="Unassembled WGS sequence"/>
</dbReference>
<feature type="compositionally biased region" description="Basic and acidic residues" evidence="1">
    <location>
        <begin position="151"/>
        <end position="161"/>
    </location>
</feature>